<dbReference type="Gene3D" id="3.40.50.2000">
    <property type="entry name" value="Glycogen Phosphorylase B"/>
    <property type="match status" value="2"/>
</dbReference>
<dbReference type="PANTHER" id="PTHR45947:SF3">
    <property type="entry name" value="SULFOQUINOVOSYL TRANSFERASE SQD2"/>
    <property type="match status" value="1"/>
</dbReference>
<reference evidence="3 4" key="1">
    <citation type="journal article" date="2015" name="Microbes Environ.">
        <title>Distribution and evolution of nitrogen fixation genes in the phylum bacteroidetes.</title>
        <authorList>
            <person name="Inoue J."/>
            <person name="Oshima K."/>
            <person name="Suda W."/>
            <person name="Sakamoto M."/>
            <person name="Iino T."/>
            <person name="Noda S."/>
            <person name="Hongoh Y."/>
            <person name="Hattori M."/>
            <person name="Ohkuma M."/>
        </authorList>
    </citation>
    <scope>NUCLEOTIDE SEQUENCE [LARGE SCALE GENOMIC DNA]</scope>
    <source>
        <strain evidence="3 4">JCM 15093</strain>
    </source>
</reference>
<dbReference type="EMBL" id="BAJS01000024">
    <property type="protein sequence ID" value="GAK37609.1"/>
    <property type="molecule type" value="Genomic_DNA"/>
</dbReference>
<evidence type="ECO:0000259" key="1">
    <source>
        <dbReference type="Pfam" id="PF00534"/>
    </source>
</evidence>
<dbReference type="InterPro" id="IPR028098">
    <property type="entry name" value="Glyco_trans_4-like_N"/>
</dbReference>
<dbReference type="Proteomes" id="UP000027601">
    <property type="component" value="Unassembled WGS sequence"/>
</dbReference>
<protein>
    <submittedName>
        <fullName evidence="3">Glycosyltransferase, group 1 family protein</fullName>
    </submittedName>
</protein>
<dbReference type="RefSeq" id="WP_024997242.1">
    <property type="nucleotide sequence ID" value="NZ_ATZI01000019.1"/>
</dbReference>
<proteinExistence type="predicted"/>
<dbReference type="STRING" id="1121097.GCA_000428125_02878"/>
<dbReference type="InterPro" id="IPR001296">
    <property type="entry name" value="Glyco_trans_1"/>
</dbReference>
<dbReference type="Pfam" id="PF00534">
    <property type="entry name" value="Glycos_transf_1"/>
    <property type="match status" value="1"/>
</dbReference>
<dbReference type="Pfam" id="PF13439">
    <property type="entry name" value="Glyco_transf_4"/>
    <property type="match status" value="1"/>
</dbReference>
<sequence length="397" mass="45447">MIGLFNDCFPPIMDGVSLTMQNYAFWLHKKTQNVCVVTPKNPEAEDCTGYPVFRYSSAPIPMRKPYRLGFPGIDWPFQLKLSRLSFELAHAHCPFSSGKLAVQVARSQNIPLIATFHSKYRTDIERIISNKYLVDLLIKKIVRFYEMADEVWIPQASVEETLREYGYKGKVEVVNNGSDLTLDASSALLRIETRRRLGIREGESMFLFVGQHIWEKNIGFILDSLALIRDLPFQMFFVGSGYAYQEMVDRVAERNLSHKIHFLGNVADRNVLKSYYTAADLFLFPSLYDNAPLVVREAAGLHTPSLLLRGATCADEIVDNYNGFLSDHSVDFFADRLQELMMNPKLVGDVGLRASSTIVRSWEDIADEVYDRYQRLIHKSRYNSPRCFTGGVMYERV</sequence>
<accession>A0A069DBG3</accession>
<evidence type="ECO:0000313" key="4">
    <source>
        <dbReference type="Proteomes" id="UP000027601"/>
    </source>
</evidence>
<keyword evidence="4" id="KW-1185">Reference proteome</keyword>
<evidence type="ECO:0000313" key="3">
    <source>
        <dbReference type="EMBL" id="GAK37609.1"/>
    </source>
</evidence>
<dbReference type="PANTHER" id="PTHR45947">
    <property type="entry name" value="SULFOQUINOVOSYL TRANSFERASE SQD2"/>
    <property type="match status" value="1"/>
</dbReference>
<evidence type="ECO:0000259" key="2">
    <source>
        <dbReference type="Pfam" id="PF13439"/>
    </source>
</evidence>
<gene>
    <name evidence="3" type="ORF">JCM15093_2872</name>
</gene>
<dbReference type="eggNOG" id="COG0438">
    <property type="taxonomic scope" value="Bacteria"/>
</dbReference>
<dbReference type="OrthoDB" id="9790710at2"/>
<comment type="caution">
    <text evidence="3">The sequence shown here is derived from an EMBL/GenBank/DDBJ whole genome shotgun (WGS) entry which is preliminary data.</text>
</comment>
<dbReference type="SUPFAM" id="SSF53756">
    <property type="entry name" value="UDP-Glycosyltransferase/glycogen phosphorylase"/>
    <property type="match status" value="1"/>
</dbReference>
<feature type="domain" description="Glycosyltransferase subfamily 4-like N-terminal" evidence="2">
    <location>
        <begin position="14"/>
        <end position="181"/>
    </location>
</feature>
<organism evidence="3 4">
    <name type="scientific">Bacteroides graminisolvens DSM 19988 = JCM 15093</name>
    <dbReference type="NCBI Taxonomy" id="1121097"/>
    <lineage>
        <taxon>Bacteria</taxon>
        <taxon>Pseudomonadati</taxon>
        <taxon>Bacteroidota</taxon>
        <taxon>Bacteroidia</taxon>
        <taxon>Bacteroidales</taxon>
        <taxon>Bacteroidaceae</taxon>
        <taxon>Bacteroides</taxon>
    </lineage>
</organism>
<dbReference type="GO" id="GO:0016757">
    <property type="term" value="F:glycosyltransferase activity"/>
    <property type="evidence" value="ECO:0007669"/>
    <property type="project" value="InterPro"/>
</dbReference>
<dbReference type="AlphaFoldDB" id="A0A069DBG3"/>
<keyword evidence="3" id="KW-0808">Transferase</keyword>
<feature type="domain" description="Glycosyl transferase family 1" evidence="1">
    <location>
        <begin position="192"/>
        <end position="346"/>
    </location>
</feature>
<name>A0A069DBG3_9BACE</name>
<dbReference type="InterPro" id="IPR050194">
    <property type="entry name" value="Glycosyltransferase_grp1"/>
</dbReference>